<organism evidence="9 10">
    <name type="scientific">Luteimonas kalidii</name>
    <dbReference type="NCBI Taxonomy" id="3042025"/>
    <lineage>
        <taxon>Bacteria</taxon>
        <taxon>Pseudomonadati</taxon>
        <taxon>Pseudomonadota</taxon>
        <taxon>Gammaproteobacteria</taxon>
        <taxon>Lysobacterales</taxon>
        <taxon>Lysobacteraceae</taxon>
        <taxon>Luteimonas</taxon>
    </lineage>
</organism>
<evidence type="ECO:0000313" key="9">
    <source>
        <dbReference type="EMBL" id="MDH5833387.1"/>
    </source>
</evidence>
<dbReference type="Gene3D" id="2.130.10.130">
    <property type="entry name" value="Integrin alpha, N-terminal"/>
    <property type="match status" value="1"/>
</dbReference>
<dbReference type="Pfam" id="PF13517">
    <property type="entry name" value="FG-GAP_3"/>
    <property type="match status" value="2"/>
</dbReference>
<evidence type="ECO:0000256" key="1">
    <source>
        <dbReference type="ARBA" id="ARBA00022670"/>
    </source>
</evidence>
<dbReference type="PANTHER" id="PTHR46580">
    <property type="entry name" value="SENSOR KINASE-RELATED"/>
    <property type="match status" value="1"/>
</dbReference>
<dbReference type="InterPro" id="IPR023828">
    <property type="entry name" value="Peptidase_S8_Ser-AS"/>
</dbReference>
<dbReference type="PROSITE" id="PS00138">
    <property type="entry name" value="SUBTILASE_SER"/>
    <property type="match status" value="1"/>
</dbReference>
<proteinExistence type="inferred from homology"/>
<feature type="chain" id="PRO_5047373511" evidence="7">
    <location>
        <begin position="31"/>
        <end position="757"/>
    </location>
</feature>
<sequence length="757" mass="78222">MSKEQTRGLFVNALSAATALAIASLSTVSASEGVNLIDLSGSPQHDQLIIRYKEGTHERNNPSAIASGLETAARAVAASMHDKTMRIDHVRRMALGADVIRIDRKLSRSDIERLMREIASDPDVEYVELDVLHRALVNPNDPRYSDQWHYYEALGGINAPQAWDLSTGQGVVVAIVDSGHISHADLNGNVVGGYDMISSTSGGNGGSGDGNGRDSDYSDVSNVQHGNHVAGTVAAVTRNSIGVAGVAYDAKITQIRVLGNNGYGSLSDIADGIVWAAGGAVPLAPSNPNPAEVINLSLGGSGGCSSTYQNAINAAIQSGAVVVAAAGNSNANVSGFAPANCSGVIAVAASDRQGNRANYSNYGSLIDVTAPGGETGGNTTNANGVLSTVAGNGYAYYEGTSMAAPHVAGVAALVQARAAVPLTPSEMEQVLKDTARPLPGSCTGGCGAGIVDASAAVASLASSLPTQNVGADFDGDGAFDILWRNTSNGQNVIWRSGNSATQQSVTAVPSQAWRVVGVGDFNGDGQDDILWRNDITGANSVWMSGDGATQLGLETVASQAWVVAGTGDFNGDGKDDILWRNGSTGANVIWRSGDSSTQQPVTAVTDSQWYVAGVGDFNSDGLDDILWRNRDSGANSIWRSGSSANMQMVTAVTSSGWQVAGIGDFNGDSTDDILWRNLITGANSIWKSANNATQQAVTLVDNLDWEVAGIGDYNADGVDDILWRNSASGANSIWRSGNSATAQAVTAVENQAWKVVP</sequence>
<dbReference type="EMBL" id="JARXRO010000014">
    <property type="protein sequence ID" value="MDH5833387.1"/>
    <property type="molecule type" value="Genomic_DNA"/>
</dbReference>
<dbReference type="InterPro" id="IPR013517">
    <property type="entry name" value="FG-GAP"/>
</dbReference>
<feature type="signal peptide" evidence="7">
    <location>
        <begin position="1"/>
        <end position="30"/>
    </location>
</feature>
<protein>
    <submittedName>
        <fullName evidence="9">S8 family serine peptidase</fullName>
    </submittedName>
</protein>
<dbReference type="InterPro" id="IPR015500">
    <property type="entry name" value="Peptidase_S8_subtilisin-rel"/>
</dbReference>
<evidence type="ECO:0000256" key="3">
    <source>
        <dbReference type="ARBA" id="ARBA00022801"/>
    </source>
</evidence>
<keyword evidence="2 7" id="KW-0732">Signal</keyword>
<name>A0ABT6JS13_9GAMM</name>
<keyword evidence="4 5" id="KW-0720">Serine protease</keyword>
<dbReference type="InterPro" id="IPR011509">
    <property type="entry name" value="RtxA_toxin"/>
</dbReference>
<dbReference type="Pfam" id="PF00082">
    <property type="entry name" value="Peptidase_S8"/>
    <property type="match status" value="1"/>
</dbReference>
<dbReference type="RefSeq" id="WP_280577637.1">
    <property type="nucleotide sequence ID" value="NZ_JARXRO010000014.1"/>
</dbReference>
<feature type="active site" description="Charge relay system" evidence="5">
    <location>
        <position position="225"/>
    </location>
</feature>
<dbReference type="PANTHER" id="PTHR46580:SF2">
    <property type="entry name" value="MAM DOMAIN-CONTAINING PROTEIN"/>
    <property type="match status" value="1"/>
</dbReference>
<reference evidence="9 10" key="1">
    <citation type="submission" date="2023-04" db="EMBL/GenBank/DDBJ databases">
        <title>Luteimonas sp. M1R5S59.</title>
        <authorList>
            <person name="Sun J.-Q."/>
        </authorList>
    </citation>
    <scope>NUCLEOTIDE SEQUENCE [LARGE SCALE GENOMIC DNA]</scope>
    <source>
        <strain evidence="9 10">M1R5S59</strain>
    </source>
</reference>
<evidence type="ECO:0000259" key="8">
    <source>
        <dbReference type="Pfam" id="PF00082"/>
    </source>
</evidence>
<evidence type="ECO:0000256" key="2">
    <source>
        <dbReference type="ARBA" id="ARBA00022729"/>
    </source>
</evidence>
<keyword evidence="3 5" id="KW-0378">Hydrolase</keyword>
<dbReference type="InterPro" id="IPR028994">
    <property type="entry name" value="Integrin_alpha_N"/>
</dbReference>
<feature type="region of interest" description="Disordered" evidence="6">
    <location>
        <begin position="201"/>
        <end position="221"/>
    </location>
</feature>
<evidence type="ECO:0000256" key="6">
    <source>
        <dbReference type="SAM" id="MobiDB-lite"/>
    </source>
</evidence>
<dbReference type="Proteomes" id="UP001156873">
    <property type="component" value="Unassembled WGS sequence"/>
</dbReference>
<keyword evidence="1 5" id="KW-0645">Protease</keyword>
<dbReference type="Pfam" id="PF07634">
    <property type="entry name" value="RtxA"/>
    <property type="match status" value="2"/>
</dbReference>
<accession>A0ABT6JS13</accession>
<dbReference type="PRINTS" id="PR00723">
    <property type="entry name" value="SUBTILISIN"/>
</dbReference>
<comment type="caution">
    <text evidence="9">The sequence shown here is derived from an EMBL/GenBank/DDBJ whole genome shotgun (WGS) entry which is preliminary data.</text>
</comment>
<comment type="similarity">
    <text evidence="5">Belongs to the peptidase S8 family.</text>
</comment>
<feature type="domain" description="Peptidase S8/S53" evidence="8">
    <location>
        <begin position="168"/>
        <end position="444"/>
    </location>
</feature>
<feature type="active site" description="Charge relay system" evidence="5">
    <location>
        <position position="177"/>
    </location>
</feature>
<dbReference type="InterPro" id="IPR000209">
    <property type="entry name" value="Peptidase_S8/S53_dom"/>
</dbReference>
<dbReference type="PROSITE" id="PS51892">
    <property type="entry name" value="SUBTILASE"/>
    <property type="match status" value="1"/>
</dbReference>
<dbReference type="SUPFAM" id="SSF69318">
    <property type="entry name" value="Integrin alpha N-terminal domain"/>
    <property type="match status" value="1"/>
</dbReference>
<keyword evidence="10" id="KW-1185">Reference proteome</keyword>
<evidence type="ECO:0000256" key="5">
    <source>
        <dbReference type="PROSITE-ProRule" id="PRU01240"/>
    </source>
</evidence>
<evidence type="ECO:0000256" key="4">
    <source>
        <dbReference type="ARBA" id="ARBA00022825"/>
    </source>
</evidence>
<dbReference type="SUPFAM" id="SSF52743">
    <property type="entry name" value="Subtilisin-like"/>
    <property type="match status" value="1"/>
</dbReference>
<dbReference type="InterPro" id="IPR036852">
    <property type="entry name" value="Peptidase_S8/S53_dom_sf"/>
</dbReference>
<feature type="active site" description="Charge relay system" evidence="5">
    <location>
        <position position="401"/>
    </location>
</feature>
<evidence type="ECO:0000256" key="7">
    <source>
        <dbReference type="SAM" id="SignalP"/>
    </source>
</evidence>
<dbReference type="Gene3D" id="3.40.50.200">
    <property type="entry name" value="Peptidase S8/S53 domain"/>
    <property type="match status" value="1"/>
</dbReference>
<evidence type="ECO:0000313" key="10">
    <source>
        <dbReference type="Proteomes" id="UP001156873"/>
    </source>
</evidence>
<gene>
    <name evidence="9" type="ORF">QFW81_05535</name>
</gene>